<evidence type="ECO:0000313" key="2">
    <source>
        <dbReference type="EMBL" id="RDK39357.1"/>
    </source>
</evidence>
<reference evidence="2 3" key="1">
    <citation type="submission" date="2018-07" db="EMBL/GenBank/DDBJ databases">
        <title>Section-level genome sequencing of Aspergillus section Nigri to investigate inter- and intra-species variation.</title>
        <authorList>
            <consortium name="DOE Joint Genome Institute"/>
            <person name="Vesth T.C."/>
            <person name="Nybo J.L."/>
            <person name="Theobald S."/>
            <person name="Frisvad J.C."/>
            <person name="Larsen T.O."/>
            <person name="Nielsen K.F."/>
            <person name="Hoof J.B."/>
            <person name="Brandl J."/>
            <person name="Salamov A."/>
            <person name="Riley R."/>
            <person name="Gladden J.M."/>
            <person name="Phatale P."/>
            <person name="Nielsen M.T."/>
            <person name="Lyhne E.K."/>
            <person name="Kogle M.E."/>
            <person name="Strasser K."/>
            <person name="McDonnell E."/>
            <person name="Barry K."/>
            <person name="Clum A."/>
            <person name="Chen C."/>
            <person name="Nolan M."/>
            <person name="Sandor L."/>
            <person name="Kuo A."/>
            <person name="Lipzen A."/>
            <person name="Hainaut M."/>
            <person name="Drula E."/>
            <person name="Tsang A."/>
            <person name="Magnuson J.K."/>
            <person name="Henrissat B."/>
            <person name="Wiebenga A."/>
            <person name="Simmons B.A."/>
            <person name="Makela M.R."/>
            <person name="De vries R.P."/>
            <person name="Grigoriev I.V."/>
            <person name="Mortensen U.H."/>
            <person name="Baker S.E."/>
            <person name="Andersen M.R."/>
        </authorList>
    </citation>
    <scope>NUCLEOTIDE SEQUENCE [LARGE SCALE GENOMIC DNA]</scope>
    <source>
        <strain evidence="2 3">ATCC 13157</strain>
    </source>
</reference>
<dbReference type="Proteomes" id="UP000254937">
    <property type="component" value="Unassembled WGS sequence"/>
</dbReference>
<protein>
    <submittedName>
        <fullName evidence="2">Uncharacterized protein</fullName>
    </submittedName>
</protein>
<name>A0A370PAZ6_ASPPH</name>
<dbReference type="EMBL" id="KZ851861">
    <property type="protein sequence ID" value="RDK39357.1"/>
    <property type="molecule type" value="Genomic_DNA"/>
</dbReference>
<dbReference type="AlphaFoldDB" id="A0A370PAZ6"/>
<evidence type="ECO:0000313" key="3">
    <source>
        <dbReference type="Proteomes" id="UP000254937"/>
    </source>
</evidence>
<keyword evidence="1" id="KW-1133">Transmembrane helix</keyword>
<sequence length="597" mass="65511">MYGCGVMILEGWAGCIPRRSASLRQGSLRLESVGEPERVRMATTRDSGAKQCLEYQCGSSSSVADRTGGRCRQGLAGEVQRSNRSSTRLQTWWQMMFERARPQGALAMVVADLTKRRPPSLHLSHQAGAMPDQRRGHSDIVRYAVRMLTQNILGSTGYLRERRNPARLGGSLFCPGARAHSAHALFLPSLWLNSSFRGKFDYYSQRKFALFVLIPLFSPLLCPPPFIASGLADYDTDTAGPGHLHSTLCCLVAALKGAPLWSTARANTIQATSCPPIRDASVGQAFATPAAPSKQAPILVLPKPSKPFDHPGTCPAKMTSCPPRTMTECITNLRIRFVIVCSLVLFRTLVFLLALSLSFLYRPRFPLVLPVPIFGFSDLPHEAPCHVQPRRPTLTPIGSIATLHGAPPTALPVLTAQQWYNNCGEAVDVKLICDLTAHRAILAKPGSFQSNGAPHFRISHVLKQTENSPAGHIIHVSISISMSAYKTVPNKQTVPHSLVGITLYGDIANVDSSLPYHHVTYAHDIMTEVCPVCTWCLSRSWKPNTAIATSCQLRLWSPSSHIASHGLVRRTVISLRGSCIYFMLIWIHMRVDFPETG</sequence>
<gene>
    <name evidence="2" type="ORF">M752DRAFT_305230</name>
</gene>
<organism evidence="2 3">
    <name type="scientific">Aspergillus phoenicis ATCC 13157</name>
    <dbReference type="NCBI Taxonomy" id="1353007"/>
    <lineage>
        <taxon>Eukaryota</taxon>
        <taxon>Fungi</taxon>
        <taxon>Dikarya</taxon>
        <taxon>Ascomycota</taxon>
        <taxon>Pezizomycotina</taxon>
        <taxon>Eurotiomycetes</taxon>
        <taxon>Eurotiomycetidae</taxon>
        <taxon>Eurotiales</taxon>
        <taxon>Aspergillaceae</taxon>
        <taxon>Aspergillus</taxon>
    </lineage>
</organism>
<keyword evidence="3" id="KW-1185">Reference proteome</keyword>
<evidence type="ECO:0000256" key="1">
    <source>
        <dbReference type="SAM" id="Phobius"/>
    </source>
</evidence>
<keyword evidence="1" id="KW-0472">Membrane</keyword>
<proteinExistence type="predicted"/>
<keyword evidence="1" id="KW-0812">Transmembrane</keyword>
<feature type="transmembrane region" description="Helical" evidence="1">
    <location>
        <begin position="337"/>
        <end position="361"/>
    </location>
</feature>
<accession>A0A370PAZ6</accession>